<keyword evidence="2" id="KW-0805">Transcription regulation</keyword>
<dbReference type="Pfam" id="PF02362">
    <property type="entry name" value="B3"/>
    <property type="match status" value="1"/>
</dbReference>
<accession>A0AAD9ZZQ8</accession>
<evidence type="ECO:0000313" key="7">
    <source>
        <dbReference type="EMBL" id="KAK3195659.1"/>
    </source>
</evidence>
<evidence type="ECO:0000256" key="1">
    <source>
        <dbReference type="ARBA" id="ARBA00004123"/>
    </source>
</evidence>
<dbReference type="EMBL" id="JANJYJ010000008">
    <property type="protein sequence ID" value="KAK3195659.1"/>
    <property type="molecule type" value="Genomic_DNA"/>
</dbReference>
<evidence type="ECO:0000256" key="2">
    <source>
        <dbReference type="ARBA" id="ARBA00023015"/>
    </source>
</evidence>
<keyword evidence="8" id="KW-1185">Reference proteome</keyword>
<keyword evidence="3" id="KW-0238">DNA-binding</keyword>
<dbReference type="GO" id="GO:0003677">
    <property type="term" value="F:DNA binding"/>
    <property type="evidence" value="ECO:0007669"/>
    <property type="project" value="UniProtKB-KW"/>
</dbReference>
<keyword evidence="5" id="KW-0539">Nucleus</keyword>
<dbReference type="PANTHER" id="PTHR31920">
    <property type="entry name" value="B3 DOMAIN-CONTAINING"/>
    <property type="match status" value="1"/>
</dbReference>
<dbReference type="PANTHER" id="PTHR31920:SF51">
    <property type="entry name" value="BINDING PROTEIN, PUTATIVE-RELATED"/>
    <property type="match status" value="1"/>
</dbReference>
<feature type="domain" description="TF-B3" evidence="6">
    <location>
        <begin position="1"/>
        <end position="63"/>
    </location>
</feature>
<dbReference type="CDD" id="cd10017">
    <property type="entry name" value="B3_DNA"/>
    <property type="match status" value="1"/>
</dbReference>
<evidence type="ECO:0000256" key="5">
    <source>
        <dbReference type="ARBA" id="ARBA00023242"/>
    </source>
</evidence>
<dbReference type="InterPro" id="IPR015300">
    <property type="entry name" value="DNA-bd_pseudobarrel_sf"/>
</dbReference>
<dbReference type="SUPFAM" id="SSF101936">
    <property type="entry name" value="DNA-binding pseudobarrel domain"/>
    <property type="match status" value="1"/>
</dbReference>
<comment type="caution">
    <text evidence="7">The sequence shown here is derived from an EMBL/GenBank/DDBJ whole genome shotgun (WGS) entry which is preliminary data.</text>
</comment>
<reference evidence="7" key="1">
    <citation type="journal article" date="2023" name="Plant J.">
        <title>Genome sequences and population genomics provide insights into the demographic history, inbreeding, and mutation load of two 'living fossil' tree species of Dipteronia.</title>
        <authorList>
            <person name="Feng Y."/>
            <person name="Comes H.P."/>
            <person name="Chen J."/>
            <person name="Zhu S."/>
            <person name="Lu R."/>
            <person name="Zhang X."/>
            <person name="Li P."/>
            <person name="Qiu J."/>
            <person name="Olsen K.M."/>
            <person name="Qiu Y."/>
        </authorList>
    </citation>
    <scope>NUCLEOTIDE SEQUENCE</scope>
    <source>
        <strain evidence="7">NBL</strain>
    </source>
</reference>
<evidence type="ECO:0000256" key="3">
    <source>
        <dbReference type="ARBA" id="ARBA00023125"/>
    </source>
</evidence>
<dbReference type="Proteomes" id="UP001281410">
    <property type="component" value="Unassembled WGS sequence"/>
</dbReference>
<protein>
    <recommendedName>
        <fullName evidence="6">TF-B3 domain-containing protein</fullName>
    </recommendedName>
</protein>
<dbReference type="InterPro" id="IPR003340">
    <property type="entry name" value="B3_DNA-bd"/>
</dbReference>
<evidence type="ECO:0000259" key="6">
    <source>
        <dbReference type="PROSITE" id="PS50863"/>
    </source>
</evidence>
<dbReference type="AlphaFoldDB" id="A0AAD9ZZQ8"/>
<gene>
    <name evidence="7" type="ORF">Dsin_026969</name>
</gene>
<name>A0AAD9ZZQ8_9ROSI</name>
<keyword evidence="4" id="KW-0804">Transcription</keyword>
<evidence type="ECO:0000256" key="4">
    <source>
        <dbReference type="ARBA" id="ARBA00023163"/>
    </source>
</evidence>
<dbReference type="InterPro" id="IPR050655">
    <property type="entry name" value="Plant_B3_domain"/>
</dbReference>
<organism evidence="7 8">
    <name type="scientific">Dipteronia sinensis</name>
    <dbReference type="NCBI Taxonomy" id="43782"/>
    <lineage>
        <taxon>Eukaryota</taxon>
        <taxon>Viridiplantae</taxon>
        <taxon>Streptophyta</taxon>
        <taxon>Embryophyta</taxon>
        <taxon>Tracheophyta</taxon>
        <taxon>Spermatophyta</taxon>
        <taxon>Magnoliopsida</taxon>
        <taxon>eudicotyledons</taxon>
        <taxon>Gunneridae</taxon>
        <taxon>Pentapetalae</taxon>
        <taxon>rosids</taxon>
        <taxon>malvids</taxon>
        <taxon>Sapindales</taxon>
        <taxon>Sapindaceae</taxon>
        <taxon>Hippocastanoideae</taxon>
        <taxon>Acereae</taxon>
        <taxon>Dipteronia</taxon>
    </lineage>
</organism>
<dbReference type="Gene3D" id="2.40.330.10">
    <property type="entry name" value="DNA-binding pseudobarrel domain"/>
    <property type="match status" value="1"/>
</dbReference>
<comment type="subcellular location">
    <subcellularLocation>
        <location evidence="1">Nucleus</location>
    </subcellularLocation>
</comment>
<proteinExistence type="predicted"/>
<sequence length="140" mass="16256">MSSMITVPNDRVWRVGLRKEEGKVWFCDGWHDFVEYHPIRAGHFLVFKYEKNSNFRVLIFDITGCEIQYPYYCSSPEHDKSVHYDEMENADSVEIIGSTTPNPSAFSSFTNNSFEKCPKSSGKMHSYIIYSGNEQMLEIC</sequence>
<dbReference type="GO" id="GO:0005634">
    <property type="term" value="C:nucleus"/>
    <property type="evidence" value="ECO:0007669"/>
    <property type="project" value="UniProtKB-SubCell"/>
</dbReference>
<evidence type="ECO:0000313" key="8">
    <source>
        <dbReference type="Proteomes" id="UP001281410"/>
    </source>
</evidence>
<dbReference type="PROSITE" id="PS50863">
    <property type="entry name" value="B3"/>
    <property type="match status" value="1"/>
</dbReference>